<evidence type="ECO:0000256" key="1">
    <source>
        <dbReference type="SAM" id="SignalP"/>
    </source>
</evidence>
<feature type="chain" id="PRO_5046994000" evidence="1">
    <location>
        <begin position="20"/>
        <end position="769"/>
    </location>
</feature>
<proteinExistence type="predicted"/>
<evidence type="ECO:0000259" key="2">
    <source>
        <dbReference type="Pfam" id="PF05547"/>
    </source>
</evidence>
<dbReference type="SUPFAM" id="SSF55486">
    <property type="entry name" value="Metalloproteases ('zincins'), catalytic domain"/>
    <property type="match status" value="1"/>
</dbReference>
<protein>
    <submittedName>
        <fullName evidence="3">M6 family metalloprotease domain-containing protein</fullName>
    </submittedName>
</protein>
<keyword evidence="1" id="KW-0732">Signal</keyword>
<dbReference type="Proteomes" id="UP000820977">
    <property type="component" value="Unassembled WGS sequence"/>
</dbReference>
<keyword evidence="3" id="KW-0645">Protease</keyword>
<keyword evidence="4" id="KW-1185">Reference proteome</keyword>
<dbReference type="GO" id="GO:0008237">
    <property type="term" value="F:metallopeptidase activity"/>
    <property type="evidence" value="ECO:0007669"/>
    <property type="project" value="UniProtKB-KW"/>
</dbReference>
<keyword evidence="3" id="KW-0482">Metalloprotease</keyword>
<evidence type="ECO:0000313" key="3">
    <source>
        <dbReference type="EMBL" id="NPE24168.1"/>
    </source>
</evidence>
<feature type="signal peptide" evidence="1">
    <location>
        <begin position="1"/>
        <end position="19"/>
    </location>
</feature>
<keyword evidence="3" id="KW-0378">Hydrolase</keyword>
<dbReference type="EMBL" id="JABKKJ010000001">
    <property type="protein sequence ID" value="NPE24168.1"/>
    <property type="molecule type" value="Genomic_DNA"/>
</dbReference>
<evidence type="ECO:0000313" key="4">
    <source>
        <dbReference type="Proteomes" id="UP000820977"/>
    </source>
</evidence>
<accession>A0ABX2B164</accession>
<gene>
    <name evidence="3" type="ORF">HPS54_01320</name>
</gene>
<dbReference type="Gene3D" id="2.60.120.260">
    <property type="entry name" value="Galactose-binding domain-like"/>
    <property type="match status" value="1"/>
</dbReference>
<dbReference type="NCBIfam" id="TIGR03296">
    <property type="entry name" value="M6dom_TIGR03296"/>
    <property type="match status" value="1"/>
</dbReference>
<sequence length="769" mass="84356">MKKVILFIILSVFFLDASAIPANSKPVKITQPDGSALTIVLHGDEFLNYTTTTDGYTVMLNESNGAWEYAVKDGRGQLCPGGIQAREAEERTPEHRKYLSGIPVGTIPAQTENQKSLRKTADGISRAPMMKLKTGQYDYSKFRGLVILVEYNDAPFTRNDILDVFTDMINKEKYDGYMSNTLIPSKIECTGSVRDYYYENSHGMFNPTFDVYGPVKIDYSQFYARQTAAAQILVEAALRAADKDINYSIYDTDGDRKVDMVYFIFSGAGSNFSGNDNRLIWPHASQIMSLSLDGVSFGRYACSTELYGKPGNKQLDGIGTICHEFNHVLGLPDLYDTDYEASGGQSVTPGKWSVMAQGPYLNMSRTPCGYSLYERYALGFSQPVTIDKEGTFTLKALNETNEGYRINSSVKNEYFLMENRQRTRWDEYLPGEGMLVYRVDSTNVDVWENNKVNVNPLHCYYELLRATPKTTSTSVTDSDGDPFPGSGMVTELTNTTAPSLQSWAKIGTPLVIKDIARSSDGTVSFRTESEDIPVLMETFEEMDVTTTDAHNVAGTFTDWSFTKGATIDETGFDTPDMGRRAAATVKSGEITSGTVTRDIESMSVTVYNASSSSAIIRTYMSADGGSTWTSLPNLDGTTNPSVASESVVTLTYNLGNISDVMFRFVQYSGHKTQKCYFDNIRINCKPVSTGIGATTGTPLNDAITNIGGNSIEVSSGAGDGTPVYAYTTQGMQVAATGLRGGKATLHLHAPGIYIIRCGERTVKTVVGRQ</sequence>
<dbReference type="RefSeq" id="WP_172343685.1">
    <property type="nucleotide sequence ID" value="NZ_CASYYZ010000037.1"/>
</dbReference>
<dbReference type="InterPro" id="IPR008757">
    <property type="entry name" value="Peptidase_M6-like_domain"/>
</dbReference>
<name>A0ABX2B164_9BACT</name>
<reference evidence="3 4" key="1">
    <citation type="submission" date="2020-05" db="EMBL/GenBank/DDBJ databases">
        <title>Distinct polysaccharide utilization as determinants for interspecies competition between intestinal Prevotella spp.</title>
        <authorList>
            <person name="Galvez E.J.C."/>
            <person name="Iljazovic A."/>
            <person name="Strowig T."/>
        </authorList>
    </citation>
    <scope>NUCLEOTIDE SEQUENCE [LARGE SCALE GENOMIC DNA]</scope>
    <source>
        <strain evidence="3 4">PCHR</strain>
    </source>
</reference>
<dbReference type="PANTHER" id="PTHR41775:SF1">
    <property type="entry name" value="PEPTIDASE M6-LIKE DOMAIN-CONTAINING PROTEIN"/>
    <property type="match status" value="1"/>
</dbReference>
<organism evidence="3 4">
    <name type="scientific">Xylanibacter caecicola</name>
    <dbReference type="NCBI Taxonomy" id="2736294"/>
    <lineage>
        <taxon>Bacteria</taxon>
        <taxon>Pseudomonadati</taxon>
        <taxon>Bacteroidota</taxon>
        <taxon>Bacteroidia</taxon>
        <taxon>Bacteroidales</taxon>
        <taxon>Prevotellaceae</taxon>
        <taxon>Xylanibacter</taxon>
    </lineage>
</organism>
<feature type="domain" description="Peptidase M6-like" evidence="2">
    <location>
        <begin position="144"/>
        <end position="364"/>
    </location>
</feature>
<comment type="caution">
    <text evidence="3">The sequence shown here is derived from an EMBL/GenBank/DDBJ whole genome shotgun (WGS) entry which is preliminary data.</text>
</comment>
<dbReference type="PANTHER" id="PTHR41775">
    <property type="entry name" value="SECRETED PROTEIN-RELATED"/>
    <property type="match status" value="1"/>
</dbReference>
<dbReference type="Pfam" id="PF05547">
    <property type="entry name" value="Peptidase_M6"/>
    <property type="match status" value="1"/>
</dbReference>